<dbReference type="RefSeq" id="WP_203662249.1">
    <property type="nucleotide sequence ID" value="NZ_BAAAZM010000018.1"/>
</dbReference>
<reference evidence="2" key="1">
    <citation type="submission" date="2021-01" db="EMBL/GenBank/DDBJ databases">
        <title>Whole genome shotgun sequence of Actinocatenispora rupis NBRC 107355.</title>
        <authorList>
            <person name="Komaki H."/>
            <person name="Tamura T."/>
        </authorList>
    </citation>
    <scope>NUCLEOTIDE SEQUENCE</scope>
    <source>
        <strain evidence="2">NBRC 107355</strain>
    </source>
</reference>
<evidence type="ECO:0000259" key="1">
    <source>
        <dbReference type="Pfam" id="PF00561"/>
    </source>
</evidence>
<dbReference type="InterPro" id="IPR029058">
    <property type="entry name" value="AB_hydrolase_fold"/>
</dbReference>
<dbReference type="PRINTS" id="PR00412">
    <property type="entry name" value="EPOXHYDRLASE"/>
</dbReference>
<gene>
    <name evidence="2" type="ORF">Aru02nite_53220</name>
</gene>
<dbReference type="PANTHER" id="PTHR43194">
    <property type="entry name" value="HYDROLASE ALPHA/BETA FOLD FAMILY"/>
    <property type="match status" value="1"/>
</dbReference>
<feature type="domain" description="AB hydrolase-1" evidence="1">
    <location>
        <begin position="24"/>
        <end position="245"/>
    </location>
</feature>
<dbReference type="InterPro" id="IPR000073">
    <property type="entry name" value="AB_hydrolase_1"/>
</dbReference>
<dbReference type="AlphaFoldDB" id="A0A8J3JGG4"/>
<organism evidence="2 3">
    <name type="scientific">Actinocatenispora rupis</name>
    <dbReference type="NCBI Taxonomy" id="519421"/>
    <lineage>
        <taxon>Bacteria</taxon>
        <taxon>Bacillati</taxon>
        <taxon>Actinomycetota</taxon>
        <taxon>Actinomycetes</taxon>
        <taxon>Micromonosporales</taxon>
        <taxon>Micromonosporaceae</taxon>
        <taxon>Actinocatenispora</taxon>
    </lineage>
</organism>
<dbReference type="SUPFAM" id="SSF53474">
    <property type="entry name" value="alpha/beta-Hydrolases"/>
    <property type="match status" value="1"/>
</dbReference>
<dbReference type="InterPro" id="IPR050228">
    <property type="entry name" value="Carboxylesterase_BioH"/>
</dbReference>
<dbReference type="Proteomes" id="UP000612808">
    <property type="component" value="Unassembled WGS sequence"/>
</dbReference>
<evidence type="ECO:0000313" key="2">
    <source>
        <dbReference type="EMBL" id="GID14433.1"/>
    </source>
</evidence>
<dbReference type="GO" id="GO:0003824">
    <property type="term" value="F:catalytic activity"/>
    <property type="evidence" value="ECO:0007669"/>
    <property type="project" value="InterPro"/>
</dbReference>
<dbReference type="PRINTS" id="PR00111">
    <property type="entry name" value="ABHYDROLASE"/>
</dbReference>
<comment type="caution">
    <text evidence="2">The sequence shown here is derived from an EMBL/GenBank/DDBJ whole genome shotgun (WGS) entry which is preliminary data.</text>
</comment>
<proteinExistence type="predicted"/>
<name>A0A8J3JGG4_9ACTN</name>
<dbReference type="InterPro" id="IPR000639">
    <property type="entry name" value="Epox_hydrolase-like"/>
</dbReference>
<accession>A0A8J3JGG4</accession>
<protein>
    <recommendedName>
        <fullName evidence="1">AB hydrolase-1 domain-containing protein</fullName>
    </recommendedName>
</protein>
<keyword evidence="3" id="KW-1185">Reference proteome</keyword>
<dbReference type="EMBL" id="BOMB01000031">
    <property type="protein sequence ID" value="GID14433.1"/>
    <property type="molecule type" value="Genomic_DNA"/>
</dbReference>
<dbReference type="Gene3D" id="3.40.50.1820">
    <property type="entry name" value="alpha/beta hydrolase"/>
    <property type="match status" value="1"/>
</dbReference>
<evidence type="ECO:0000313" key="3">
    <source>
        <dbReference type="Proteomes" id="UP000612808"/>
    </source>
</evidence>
<dbReference type="Pfam" id="PF00561">
    <property type="entry name" value="Abhydrolase_1"/>
    <property type="match status" value="1"/>
</dbReference>
<sequence>MTSYLTTPSGVRLAYEQSGGTGRPVLALHGAFGRGRPFLPLADRLGPGWRVIAPDQRGHGNSDRAGDYGRDAYVEDTAAVIEQLDLAPCVLVGHSLGGVNAFQLAARRPDLVAAFVVLDAPAELPPHSSDWLDTLPATYASLDEMRRVLADRVTIGDPRHFLESAVETDDGWRMRWHPDDIRETKRHIFGEYWADWTASTQPALLVRGGASVIVDADVADRMVAARPDTRLVTVDGGGHDFYLSHREQFHDAVADFLETL</sequence>
<dbReference type="PANTHER" id="PTHR43194:SF2">
    <property type="entry name" value="PEROXISOMAL MEMBRANE PROTEIN LPX1"/>
    <property type="match status" value="1"/>
</dbReference>